<keyword evidence="5" id="KW-0175">Coiled coil</keyword>
<keyword evidence="4" id="KW-0539">Nucleus</keyword>
<comment type="caution">
    <text evidence="8">The sequence shown here is derived from an EMBL/GenBank/DDBJ whole genome shotgun (WGS) entry which is preliminary data.</text>
</comment>
<keyword evidence="3" id="KW-0804">Transcription</keyword>
<dbReference type="PANTHER" id="PTHR13115">
    <property type="entry name" value="RNA POLYMERASE-ASSOCIATED PROTEIN RTF1 HOMOLOG"/>
    <property type="match status" value="1"/>
</dbReference>
<feature type="compositionally biased region" description="Low complexity" evidence="6">
    <location>
        <begin position="164"/>
        <end position="174"/>
    </location>
</feature>
<feature type="compositionally biased region" description="Basic and acidic residues" evidence="6">
    <location>
        <begin position="175"/>
        <end position="209"/>
    </location>
</feature>
<feature type="region of interest" description="Disordered" evidence="6">
    <location>
        <begin position="1"/>
        <end position="114"/>
    </location>
</feature>
<dbReference type="InterPro" id="IPR036128">
    <property type="entry name" value="Plus3-like_sf"/>
</dbReference>
<evidence type="ECO:0000259" key="7">
    <source>
        <dbReference type="PROSITE" id="PS51360"/>
    </source>
</evidence>
<feature type="compositionally biased region" description="Basic residues" evidence="6">
    <location>
        <begin position="20"/>
        <end position="32"/>
    </location>
</feature>
<name>A0AAP0N696_LIQFO</name>
<dbReference type="GO" id="GO:0003677">
    <property type="term" value="F:DNA binding"/>
    <property type="evidence" value="ECO:0007669"/>
    <property type="project" value="InterPro"/>
</dbReference>
<evidence type="ECO:0000313" key="8">
    <source>
        <dbReference type="EMBL" id="KAK9267303.1"/>
    </source>
</evidence>
<dbReference type="Gene3D" id="3.90.70.200">
    <property type="entry name" value="Plus-3 domain"/>
    <property type="match status" value="1"/>
</dbReference>
<dbReference type="GO" id="GO:0016593">
    <property type="term" value="C:Cdc73/Paf1 complex"/>
    <property type="evidence" value="ECO:0007669"/>
    <property type="project" value="TreeGrafter"/>
</dbReference>
<gene>
    <name evidence="8" type="ORF">L1049_009726</name>
</gene>
<dbReference type="EMBL" id="JBBPBK010000016">
    <property type="protein sequence ID" value="KAK9267303.1"/>
    <property type="molecule type" value="Genomic_DNA"/>
</dbReference>
<evidence type="ECO:0000313" key="9">
    <source>
        <dbReference type="Proteomes" id="UP001415857"/>
    </source>
</evidence>
<sequence length="662" mass="73237">MADLENLLLEAAGRTGAGGRNRHSLPSSRRRRDGPYSDDGSDSKDDDSDEGHGYTSRKPSRSQVPLKKRLDPTERDDDQGSPEEGNDDDGSGREGDSSDESDVGSDLYKDEDDRQQLAQLTELEREMILSERAVKRDDKDFKQKLRPQLGNEKTQSRIETPPIKSSRVVRSSSRSADRAAAKDDALNELRAKRLKQQDPEAHRKLRDASRGGSGSRGFSPLKRKAFTAASLSSSSQSESESGSHSEDEGSTGDGGMGDSDEERAMPDSKVPTFEDIKEITIRRSKLAKWCMEPFFEELIVGCFVRVGIGKSRSGPIYRLCIVRNVDATDSDRQYKLENRITYKYLNCVWGNESSAARWQMAMVSDSAPLEEEYNQWVREVERSGGRMPSKQDVLEKKEAIQKTNTFVYSAATVQQMLKEKKSATARPLNIAAEKDRLRRELGVAESKHDEAEMERIKARLQQLDASRRTHEKDSKAIRLAEMNKKNRVENFKNASELKPVNTGLKAGEAGYDPFSRRWTRSRNYYVSKPGGVDEAAVVEANGDTTAPVAVVANNGTRVRVPSEAGMAATVAALEAAADAGKLVDTSAPVDQGTESNFLHDFDLPISLAGLQKFGGPQGAVAGFLARKQRIEATVGCRVPENDGRRHALTLTVSDYKRRRGLL</sequence>
<dbReference type="GO" id="GO:1990269">
    <property type="term" value="F:RNA polymerase II C-terminal domain phosphoserine binding"/>
    <property type="evidence" value="ECO:0007669"/>
    <property type="project" value="TreeGrafter"/>
</dbReference>
<dbReference type="PROSITE" id="PS51360">
    <property type="entry name" value="PLUS3"/>
    <property type="match status" value="1"/>
</dbReference>
<evidence type="ECO:0000256" key="5">
    <source>
        <dbReference type="SAM" id="Coils"/>
    </source>
</evidence>
<dbReference type="Proteomes" id="UP001415857">
    <property type="component" value="Unassembled WGS sequence"/>
</dbReference>
<keyword evidence="9" id="KW-1185">Reference proteome</keyword>
<evidence type="ECO:0000256" key="3">
    <source>
        <dbReference type="ARBA" id="ARBA00023163"/>
    </source>
</evidence>
<feature type="compositionally biased region" description="Low complexity" evidence="6">
    <location>
        <begin position="230"/>
        <end position="240"/>
    </location>
</feature>
<protein>
    <recommendedName>
        <fullName evidence="7">Plus3 domain-containing protein</fullName>
    </recommendedName>
</protein>
<dbReference type="FunFam" id="3.90.70.200:FF:000003">
    <property type="entry name" value="RNA polymerase-associated protein RTF1"/>
    <property type="match status" value="1"/>
</dbReference>
<evidence type="ECO:0000256" key="6">
    <source>
        <dbReference type="SAM" id="MobiDB-lite"/>
    </source>
</evidence>
<feature type="region of interest" description="Disordered" evidence="6">
    <location>
        <begin position="129"/>
        <end position="271"/>
    </location>
</feature>
<organism evidence="8 9">
    <name type="scientific">Liquidambar formosana</name>
    <name type="common">Formosan gum</name>
    <dbReference type="NCBI Taxonomy" id="63359"/>
    <lineage>
        <taxon>Eukaryota</taxon>
        <taxon>Viridiplantae</taxon>
        <taxon>Streptophyta</taxon>
        <taxon>Embryophyta</taxon>
        <taxon>Tracheophyta</taxon>
        <taxon>Spermatophyta</taxon>
        <taxon>Magnoliopsida</taxon>
        <taxon>eudicotyledons</taxon>
        <taxon>Gunneridae</taxon>
        <taxon>Pentapetalae</taxon>
        <taxon>Saxifragales</taxon>
        <taxon>Altingiaceae</taxon>
        <taxon>Liquidambar</taxon>
    </lineage>
</organism>
<dbReference type="AlphaFoldDB" id="A0AAP0N696"/>
<keyword evidence="2" id="KW-0805">Transcription regulation</keyword>
<feature type="coiled-coil region" evidence="5">
    <location>
        <begin position="434"/>
        <end position="473"/>
    </location>
</feature>
<dbReference type="InterPro" id="IPR004343">
    <property type="entry name" value="Plus-3_dom"/>
</dbReference>
<feature type="compositionally biased region" description="Basic and acidic residues" evidence="6">
    <location>
        <begin position="129"/>
        <end position="143"/>
    </location>
</feature>
<accession>A0AAP0N696</accession>
<feature type="compositionally biased region" description="Acidic residues" evidence="6">
    <location>
        <begin position="74"/>
        <end position="89"/>
    </location>
</feature>
<reference evidence="8 9" key="1">
    <citation type="journal article" date="2024" name="Plant J.">
        <title>Genome sequences and population genomics reveal climatic adaptation and genomic divergence between two closely related sweetgum species.</title>
        <authorList>
            <person name="Xu W.Q."/>
            <person name="Ren C.Q."/>
            <person name="Zhang X.Y."/>
            <person name="Comes H.P."/>
            <person name="Liu X.H."/>
            <person name="Li Y.G."/>
            <person name="Kettle C.J."/>
            <person name="Jalonen R."/>
            <person name="Gaisberger H."/>
            <person name="Ma Y.Z."/>
            <person name="Qiu Y.X."/>
        </authorList>
    </citation>
    <scope>NUCLEOTIDE SEQUENCE [LARGE SCALE GENOMIC DNA]</scope>
    <source>
        <strain evidence="8">Hangzhou</strain>
    </source>
</reference>
<feature type="domain" description="Plus3" evidence="7">
    <location>
        <begin position="270"/>
        <end position="405"/>
    </location>
</feature>
<evidence type="ECO:0000256" key="2">
    <source>
        <dbReference type="ARBA" id="ARBA00023015"/>
    </source>
</evidence>
<proteinExistence type="predicted"/>
<dbReference type="PANTHER" id="PTHR13115:SF8">
    <property type="entry name" value="RNA POLYMERASE-ASSOCIATED PROTEIN RTF1 HOMOLOG"/>
    <property type="match status" value="1"/>
</dbReference>
<feature type="compositionally biased region" description="Basic and acidic residues" evidence="6">
    <location>
        <begin position="262"/>
        <end position="271"/>
    </location>
</feature>
<dbReference type="SMART" id="SM00719">
    <property type="entry name" value="Plus3"/>
    <property type="match status" value="1"/>
</dbReference>
<dbReference type="Pfam" id="PF03126">
    <property type="entry name" value="Plus-3"/>
    <property type="match status" value="1"/>
</dbReference>
<evidence type="ECO:0000256" key="4">
    <source>
        <dbReference type="ARBA" id="ARBA00023242"/>
    </source>
</evidence>
<evidence type="ECO:0000256" key="1">
    <source>
        <dbReference type="ARBA" id="ARBA00004123"/>
    </source>
</evidence>
<comment type="subcellular location">
    <subcellularLocation>
        <location evidence="1">Nucleus</location>
    </subcellularLocation>
</comment>
<dbReference type="SUPFAM" id="SSF159042">
    <property type="entry name" value="Plus3-like"/>
    <property type="match status" value="1"/>
</dbReference>